<dbReference type="InterPro" id="IPR001322">
    <property type="entry name" value="Lamin_tail_dom"/>
</dbReference>
<dbReference type="CDD" id="cd04486">
    <property type="entry name" value="YhcR_OBF_like"/>
    <property type="match status" value="1"/>
</dbReference>
<feature type="chain" id="PRO_5045743600" description="ExeM/NucH family extracellular endonuclease" evidence="2">
    <location>
        <begin position="30"/>
        <end position="1135"/>
    </location>
</feature>
<dbReference type="SUPFAM" id="SSF49299">
    <property type="entry name" value="PKD domain"/>
    <property type="match status" value="1"/>
</dbReference>
<dbReference type="EMBL" id="BAAANB010000003">
    <property type="protein sequence ID" value="GAA2023664.1"/>
    <property type="molecule type" value="Genomic_DNA"/>
</dbReference>
<proteinExistence type="predicted"/>
<dbReference type="InterPro" id="IPR013783">
    <property type="entry name" value="Ig-like_fold"/>
</dbReference>
<evidence type="ECO:0000259" key="4">
    <source>
        <dbReference type="PROSITE" id="PS51841"/>
    </source>
</evidence>
<name>A0ABN2TXX6_9MICO</name>
<dbReference type="SUPFAM" id="SSF56219">
    <property type="entry name" value="DNase I-like"/>
    <property type="match status" value="1"/>
</dbReference>
<dbReference type="PANTHER" id="PTHR42834:SF1">
    <property type="entry name" value="ENDONUCLEASE_EXONUCLEASE_PHOSPHATASE FAMILY PROTEIN (AFU_ORTHOLOGUE AFUA_3G09210)"/>
    <property type="match status" value="1"/>
</dbReference>
<keyword evidence="1 2" id="KW-0732">Signal</keyword>
<dbReference type="InterPro" id="IPR000601">
    <property type="entry name" value="PKD_dom"/>
</dbReference>
<dbReference type="PROSITE" id="PS50093">
    <property type="entry name" value="PKD"/>
    <property type="match status" value="1"/>
</dbReference>
<dbReference type="Pfam" id="PF13205">
    <property type="entry name" value="Big_5"/>
    <property type="match status" value="1"/>
</dbReference>
<dbReference type="PANTHER" id="PTHR42834">
    <property type="entry name" value="ENDONUCLEASE/EXONUCLEASE/PHOSPHATASE FAMILY PROTEIN (AFU_ORTHOLOGUE AFUA_3G09210)"/>
    <property type="match status" value="1"/>
</dbReference>
<evidence type="ECO:0000259" key="3">
    <source>
        <dbReference type="PROSITE" id="PS50093"/>
    </source>
</evidence>
<dbReference type="InterPro" id="IPR005135">
    <property type="entry name" value="Endo/exonuclease/phosphatase"/>
</dbReference>
<dbReference type="CDD" id="cd10283">
    <property type="entry name" value="MnuA_DNase1-like"/>
    <property type="match status" value="1"/>
</dbReference>
<dbReference type="InterPro" id="IPR022409">
    <property type="entry name" value="PKD/Chitinase_dom"/>
</dbReference>
<feature type="signal peptide" evidence="2">
    <location>
        <begin position="1"/>
        <end position="29"/>
    </location>
</feature>
<organism evidence="5 6">
    <name type="scientific">Terrabacter terrae</name>
    <dbReference type="NCBI Taxonomy" id="318434"/>
    <lineage>
        <taxon>Bacteria</taxon>
        <taxon>Bacillati</taxon>
        <taxon>Actinomycetota</taxon>
        <taxon>Actinomycetes</taxon>
        <taxon>Micrococcales</taxon>
        <taxon>Intrasporangiaceae</taxon>
        <taxon>Terrabacter</taxon>
    </lineage>
</organism>
<protein>
    <recommendedName>
        <fullName evidence="7">ExeM/NucH family extracellular endonuclease</fullName>
    </recommendedName>
</protein>
<dbReference type="NCBIfam" id="NF033681">
    <property type="entry name" value="ExeM_NucH_DNase"/>
    <property type="match status" value="1"/>
</dbReference>
<feature type="domain" description="LTD" evidence="4">
    <location>
        <begin position="24"/>
        <end position="143"/>
    </location>
</feature>
<evidence type="ECO:0000256" key="2">
    <source>
        <dbReference type="SAM" id="SignalP"/>
    </source>
</evidence>
<dbReference type="InterPro" id="IPR036691">
    <property type="entry name" value="Endo/exonu/phosph_ase_sf"/>
</dbReference>
<comment type="caution">
    <text evidence="5">The sequence shown here is derived from an EMBL/GenBank/DDBJ whole genome shotgun (WGS) entry which is preliminary data.</text>
</comment>
<gene>
    <name evidence="5" type="ORF">GCM10009740_11250</name>
</gene>
<evidence type="ECO:0000313" key="5">
    <source>
        <dbReference type="EMBL" id="GAA2023664.1"/>
    </source>
</evidence>
<dbReference type="Pfam" id="PF00932">
    <property type="entry name" value="LTD"/>
    <property type="match status" value="1"/>
</dbReference>
<dbReference type="Pfam" id="PF18911">
    <property type="entry name" value="PKD_4"/>
    <property type="match status" value="1"/>
</dbReference>
<accession>A0ABN2TXX6</accession>
<dbReference type="Proteomes" id="UP001501285">
    <property type="component" value="Unassembled WGS sequence"/>
</dbReference>
<dbReference type="InterPro" id="IPR047971">
    <property type="entry name" value="ExeM-like"/>
</dbReference>
<reference evidence="5 6" key="1">
    <citation type="journal article" date="2019" name="Int. J. Syst. Evol. Microbiol.">
        <title>The Global Catalogue of Microorganisms (GCM) 10K type strain sequencing project: providing services to taxonomists for standard genome sequencing and annotation.</title>
        <authorList>
            <consortium name="The Broad Institute Genomics Platform"/>
            <consortium name="The Broad Institute Genome Sequencing Center for Infectious Disease"/>
            <person name="Wu L."/>
            <person name="Ma J."/>
        </authorList>
    </citation>
    <scope>NUCLEOTIDE SEQUENCE [LARGE SCALE GENOMIC DNA]</scope>
    <source>
        <strain evidence="5 6">JCM 14283</strain>
    </source>
</reference>
<feature type="domain" description="PKD" evidence="3">
    <location>
        <begin position="939"/>
        <end position="1006"/>
    </location>
</feature>
<dbReference type="Gene3D" id="3.60.10.10">
    <property type="entry name" value="Endonuclease/exonuclease/phosphatase"/>
    <property type="match status" value="1"/>
</dbReference>
<dbReference type="Gene3D" id="2.60.40.10">
    <property type="entry name" value="Immunoglobulins"/>
    <property type="match status" value="1"/>
</dbReference>
<dbReference type="InterPro" id="IPR032812">
    <property type="entry name" value="SbsA_Ig"/>
</dbReference>
<keyword evidence="6" id="KW-1185">Reference proteome</keyword>
<dbReference type="InterPro" id="IPR035986">
    <property type="entry name" value="PKD_dom_sf"/>
</dbReference>
<dbReference type="Pfam" id="PF03372">
    <property type="entry name" value="Exo_endo_phos"/>
    <property type="match status" value="1"/>
</dbReference>
<sequence length="1135" mass="115652">MRQSRPALRRVAAVTTAALAVGITPFVVAAPASAAAPTELFFSEYVEGSSNNKALEIYNGTGSTVDLSAYSIAISFNGGTSNGTIPLSGSVASGDVFVLAASSASTALVALADQTTTASLFNGDDAITLRKGTTAVDVIGQIGTDPGTEWGTGLTSTADNTLRRKTSVTAGDPNGADAFDPAVQWDGYAVDTFDGLGSHTVDGGPAADVAPSVTATTPADGASSVAVDASPTVTFSEPVDAAPGAFSLACSLSGAKSLTVTGGPATFTLDPSADFALGDACTLTVSASAVTDQDAVDPPDTLASDVVVRFSVPASNPCEADTTSIPAIQGRGDMAAVTGSVTTRGVVVGDYEGPSPALRGFFIQDPTGDGDAATSDGIFVFEGSNADSVKLGDVVTVTGNVGENQDQTQVSAGRITVCGTGTVAPTDVRFPVASPTALERYEGMLVTLPQDMSVTEHYQLGRFGQVTLAQGGRLEQPTNVVAPGAPAAALQAANDLRKIILDDTTQAQNVDPIAFGRGGQPLSASNTLRGGDTVTDLTGVLTYTWGGNSASANAYRIRPVSPRATVDFQPTNPRPSSPPAVGGRTRVVGMNLLNFFTTLDTTGNNCRGGLTGDVMDCRGANTAAEFDRQWHKTVTAVSGTGADVVAFMEMENDGYGPGSAEQFLVGKLNEQDGAGTWAFIDADARTGQTDALGNDAIKVGMLYKPAEMTPVGTTAALNSVDFVNGGDPAPRNRPSLAQAFRDNTTGGTFVAVADHLKSKGSACTVPDAGDGQGNCNAVRVRSAQLLADWLAGDPTGTGDPDVLILGDMNSYAKEDPITTLGKAGYANLIEQRNGREAYSYAFDGQWGYLDHALGSASISSQVTGVGDWHVNSDEPAILDYNTEFKTPSQVMSLYAPDQFRISDHDPVVVGLDLTNAAPEVDTVTGPSSAVSVGDPVAVDATFTDADTLDAHTASVQWGDGSTSVATVSGGAVSGRHVYSAAGVYTVTVTVTDQWGHTGTGTTTVVVYDRGAGFLTGGGWFVSPKGAVAGSPSSSGKAEFSLSAKYTSGASRPEGALTLVTPGLALASTGLDWLVVTGDTARLAGPATVGGVSGYRFEATATDAATDTLRLVVRDASGALVYDSGTQRVQGQVKLH</sequence>
<evidence type="ECO:0000313" key="6">
    <source>
        <dbReference type="Proteomes" id="UP001501285"/>
    </source>
</evidence>
<dbReference type="PROSITE" id="PS51841">
    <property type="entry name" value="LTD"/>
    <property type="match status" value="1"/>
</dbReference>
<dbReference type="SMART" id="SM00089">
    <property type="entry name" value="PKD"/>
    <property type="match status" value="1"/>
</dbReference>
<evidence type="ECO:0000256" key="1">
    <source>
        <dbReference type="ARBA" id="ARBA00022729"/>
    </source>
</evidence>
<evidence type="ECO:0008006" key="7">
    <source>
        <dbReference type="Google" id="ProtNLM"/>
    </source>
</evidence>
<dbReference type="RefSeq" id="WP_343988886.1">
    <property type="nucleotide sequence ID" value="NZ_BAAANB010000003.1"/>
</dbReference>